<protein>
    <submittedName>
        <fullName evidence="5">HK97 family phage prohead protease</fullName>
    </submittedName>
</protein>
<feature type="domain" description="Prohead serine protease" evidence="4">
    <location>
        <begin position="42"/>
        <end position="178"/>
    </location>
</feature>
<evidence type="ECO:0000256" key="3">
    <source>
        <dbReference type="ARBA" id="ARBA00022801"/>
    </source>
</evidence>
<comment type="caution">
    <text evidence="5">The sequence shown here is derived from an EMBL/GenBank/DDBJ whole genome shotgun (WGS) entry which is preliminary data.</text>
</comment>
<dbReference type="InterPro" id="IPR006433">
    <property type="entry name" value="Prohead_protease"/>
</dbReference>
<gene>
    <name evidence="5" type="ORF">DL238_04895</name>
</gene>
<evidence type="ECO:0000256" key="2">
    <source>
        <dbReference type="ARBA" id="ARBA00022670"/>
    </source>
</evidence>
<dbReference type="GO" id="GO:0008233">
    <property type="term" value="F:peptidase activity"/>
    <property type="evidence" value="ECO:0007669"/>
    <property type="project" value="UniProtKB-KW"/>
</dbReference>
<dbReference type="AlphaFoldDB" id="A0A395LJP5"/>
<evidence type="ECO:0000256" key="1">
    <source>
        <dbReference type="ARBA" id="ARBA00022612"/>
    </source>
</evidence>
<dbReference type="NCBIfam" id="TIGR01543">
    <property type="entry name" value="proheadase_HK97"/>
    <property type="match status" value="1"/>
</dbReference>
<evidence type="ECO:0000259" key="4">
    <source>
        <dbReference type="Pfam" id="PF04586"/>
    </source>
</evidence>
<dbReference type="SUPFAM" id="SSF50789">
    <property type="entry name" value="Herpes virus serine proteinase, assemblin"/>
    <property type="match status" value="1"/>
</dbReference>
<name>A0A395LJP5_9SPHN</name>
<evidence type="ECO:0000313" key="5">
    <source>
        <dbReference type="EMBL" id="RDS77011.1"/>
    </source>
</evidence>
<dbReference type="EMBL" id="QRBB01000001">
    <property type="protein sequence ID" value="RDS77011.1"/>
    <property type="molecule type" value="Genomic_DNA"/>
</dbReference>
<evidence type="ECO:0000313" key="6">
    <source>
        <dbReference type="Proteomes" id="UP000254101"/>
    </source>
</evidence>
<proteinExistence type="predicted"/>
<keyword evidence="3" id="KW-0378">Hydrolase</keyword>
<accession>A0A395LJP5</accession>
<dbReference type="Proteomes" id="UP000254101">
    <property type="component" value="Unassembled WGS sequence"/>
</dbReference>
<dbReference type="Pfam" id="PF04586">
    <property type="entry name" value="Peptidase_S78"/>
    <property type="match status" value="1"/>
</dbReference>
<dbReference type="InterPro" id="IPR054613">
    <property type="entry name" value="Peptidase_S78_dom"/>
</dbReference>
<dbReference type="OrthoDB" id="9804926at2"/>
<keyword evidence="6" id="KW-1185">Reference proteome</keyword>
<dbReference type="GO" id="GO:0006508">
    <property type="term" value="P:proteolysis"/>
    <property type="evidence" value="ECO:0007669"/>
    <property type="project" value="UniProtKB-KW"/>
</dbReference>
<reference evidence="5 6" key="1">
    <citation type="submission" date="2018-07" db="EMBL/GenBank/DDBJ databases">
        <title>Erythrobacter nanhaiensis sp. nov., a novel member of the genus Erythrobacter isolated from the South China Sea.</title>
        <authorList>
            <person name="Chen X."/>
            <person name="Liu J."/>
        </authorList>
    </citation>
    <scope>NUCLEOTIDE SEQUENCE [LARGE SCALE GENOMIC DNA]</scope>
    <source>
        <strain evidence="5 6">S-5</strain>
    </source>
</reference>
<keyword evidence="2 5" id="KW-0645">Protease</keyword>
<keyword evidence="1" id="KW-1188">Viral release from host cell</keyword>
<organism evidence="5 6">
    <name type="scientific">Alteriqipengyuania lutimaris</name>
    <dbReference type="NCBI Taxonomy" id="1538146"/>
    <lineage>
        <taxon>Bacteria</taxon>
        <taxon>Pseudomonadati</taxon>
        <taxon>Pseudomonadota</taxon>
        <taxon>Alphaproteobacteria</taxon>
        <taxon>Sphingomonadales</taxon>
        <taxon>Erythrobacteraceae</taxon>
        <taxon>Alteriqipengyuania</taxon>
    </lineage>
</organism>
<sequence>MKCGASRVCRRSKAEILSWHRCRTSHCRERWRVTMDALDFPLDIKSIDADGAIEGIASGYGNLDFGGDVMLPGAIGKSLEGRKSIPMLLFHDQRRPVGVWREWTETSEGLHVKGRFSMSSVAGQDAHAMTKDGALGGLSVGYRTLKDRVIGKARQLVEVALHEISLVTIPMNSKALITNVKDIAGEGKLPTLPEFEDFLREAGFSKSQATAIAGKGLSHLLRGEPGSASDDEAREFLATLSGHSPA</sequence>